<accession>A0A0F9EIV9</accession>
<evidence type="ECO:0000313" key="1">
    <source>
        <dbReference type="EMBL" id="KKL73939.1"/>
    </source>
</evidence>
<name>A0A0F9EIV9_9ZZZZ</name>
<protein>
    <submittedName>
        <fullName evidence="1">Uncharacterized protein</fullName>
    </submittedName>
</protein>
<comment type="caution">
    <text evidence="1">The sequence shown here is derived from an EMBL/GenBank/DDBJ whole genome shotgun (WGS) entry which is preliminary data.</text>
</comment>
<gene>
    <name evidence="1" type="ORF">LCGC14_2069880</name>
</gene>
<dbReference type="AlphaFoldDB" id="A0A0F9EIV9"/>
<proteinExistence type="predicted"/>
<reference evidence="1" key="1">
    <citation type="journal article" date="2015" name="Nature">
        <title>Complex archaea that bridge the gap between prokaryotes and eukaryotes.</title>
        <authorList>
            <person name="Spang A."/>
            <person name="Saw J.H."/>
            <person name="Jorgensen S.L."/>
            <person name="Zaremba-Niedzwiedzka K."/>
            <person name="Martijn J."/>
            <person name="Lind A.E."/>
            <person name="van Eijk R."/>
            <person name="Schleper C."/>
            <person name="Guy L."/>
            <person name="Ettema T.J."/>
        </authorList>
    </citation>
    <scope>NUCLEOTIDE SEQUENCE</scope>
</reference>
<organism evidence="1">
    <name type="scientific">marine sediment metagenome</name>
    <dbReference type="NCBI Taxonomy" id="412755"/>
    <lineage>
        <taxon>unclassified sequences</taxon>
        <taxon>metagenomes</taxon>
        <taxon>ecological metagenomes</taxon>
    </lineage>
</organism>
<sequence>MEARGDTIESIPSEALLIESQTLQRGVVTSNSAITQTFLSAIRQERLLLRLCVAMEAIAGELVVPAPKPKGKG</sequence>
<dbReference type="EMBL" id="LAZR01024808">
    <property type="protein sequence ID" value="KKL73939.1"/>
    <property type="molecule type" value="Genomic_DNA"/>
</dbReference>